<evidence type="ECO:0000313" key="1">
    <source>
        <dbReference type="EMBL" id="CAF4189392.1"/>
    </source>
</evidence>
<dbReference type="AlphaFoldDB" id="A0A820AJR2"/>
<name>A0A820AJR2_9BILA</name>
<gene>
    <name evidence="1" type="ORF">JBS370_LOCUS35943</name>
</gene>
<evidence type="ECO:0000313" key="2">
    <source>
        <dbReference type="Proteomes" id="UP000663836"/>
    </source>
</evidence>
<dbReference type="Proteomes" id="UP000663836">
    <property type="component" value="Unassembled WGS sequence"/>
</dbReference>
<protein>
    <submittedName>
        <fullName evidence="1">Uncharacterized protein</fullName>
    </submittedName>
</protein>
<comment type="caution">
    <text evidence="1">The sequence shown here is derived from an EMBL/GenBank/DDBJ whole genome shotgun (WGS) entry which is preliminary data.</text>
</comment>
<reference evidence="1" key="1">
    <citation type="submission" date="2021-02" db="EMBL/GenBank/DDBJ databases">
        <authorList>
            <person name="Nowell W R."/>
        </authorList>
    </citation>
    <scope>NUCLEOTIDE SEQUENCE</scope>
</reference>
<dbReference type="EMBL" id="CAJOBD010013323">
    <property type="protein sequence ID" value="CAF4189392.1"/>
    <property type="molecule type" value="Genomic_DNA"/>
</dbReference>
<accession>A0A820AJR2</accession>
<sequence>MVAMKVGIMFITSYEAEINRLNQSIQNREQLFDQNQLNVQEMKELADDIFQRWLINKFLQQLRQEQEQRRQAAQPTQ</sequence>
<proteinExistence type="predicted"/>
<organism evidence="1 2">
    <name type="scientific">Rotaria sordida</name>
    <dbReference type="NCBI Taxonomy" id="392033"/>
    <lineage>
        <taxon>Eukaryota</taxon>
        <taxon>Metazoa</taxon>
        <taxon>Spiralia</taxon>
        <taxon>Gnathifera</taxon>
        <taxon>Rotifera</taxon>
        <taxon>Eurotatoria</taxon>
        <taxon>Bdelloidea</taxon>
        <taxon>Philodinida</taxon>
        <taxon>Philodinidae</taxon>
        <taxon>Rotaria</taxon>
    </lineage>
</organism>